<keyword evidence="3" id="KW-1185">Reference proteome</keyword>
<accession>A0AA47NU63</accession>
<dbReference type="PANTHER" id="PTHR33332">
    <property type="entry name" value="REVERSE TRANSCRIPTASE DOMAIN-CONTAINING PROTEIN"/>
    <property type="match status" value="1"/>
</dbReference>
<dbReference type="Pfam" id="PF00078">
    <property type="entry name" value="RVT_1"/>
    <property type="match status" value="1"/>
</dbReference>
<evidence type="ECO:0000259" key="1">
    <source>
        <dbReference type="Pfam" id="PF00078"/>
    </source>
</evidence>
<gene>
    <name evidence="2" type="ORF">N1851_027770</name>
</gene>
<sequence>MVSPGLASSVTIPTRLFSCCLFLRARSADIFPTGSSSLCGVSQGLVLGPIPFSLYILPLGHLFSRFQDVSYHYYADDTLIYFTAKPNNLNQLSSFHDCLAATKYWMSLKLLHLLTKQKYHYNWT</sequence>
<name>A0AA47NU63_MERPO</name>
<feature type="domain" description="Reverse transcriptase" evidence="1">
    <location>
        <begin position="11"/>
        <end position="107"/>
    </location>
</feature>
<dbReference type="AlphaFoldDB" id="A0AA47NU63"/>
<organism evidence="2 3">
    <name type="scientific">Merluccius polli</name>
    <name type="common">Benguela hake</name>
    <name type="synonym">Merluccius cadenati</name>
    <dbReference type="NCBI Taxonomy" id="89951"/>
    <lineage>
        <taxon>Eukaryota</taxon>
        <taxon>Metazoa</taxon>
        <taxon>Chordata</taxon>
        <taxon>Craniata</taxon>
        <taxon>Vertebrata</taxon>
        <taxon>Euteleostomi</taxon>
        <taxon>Actinopterygii</taxon>
        <taxon>Neopterygii</taxon>
        <taxon>Teleostei</taxon>
        <taxon>Neoteleostei</taxon>
        <taxon>Acanthomorphata</taxon>
        <taxon>Zeiogadaria</taxon>
        <taxon>Gadariae</taxon>
        <taxon>Gadiformes</taxon>
        <taxon>Gadoidei</taxon>
        <taxon>Merlucciidae</taxon>
        <taxon>Merluccius</taxon>
    </lineage>
</organism>
<reference evidence="2" key="1">
    <citation type="journal article" date="2023" name="Front. Mar. Sci.">
        <title>A new Merluccius polli reference genome to investigate the effects of global change in West African waters.</title>
        <authorList>
            <person name="Mateo J.L."/>
            <person name="Blanco-Fernandez C."/>
            <person name="Garcia-Vazquez E."/>
            <person name="Machado-Schiaffino G."/>
        </authorList>
    </citation>
    <scope>NUCLEOTIDE SEQUENCE</scope>
    <source>
        <strain evidence="2">C29</strain>
        <tissue evidence="2">Fin</tissue>
    </source>
</reference>
<proteinExistence type="predicted"/>
<dbReference type="InterPro" id="IPR000477">
    <property type="entry name" value="RT_dom"/>
</dbReference>
<comment type="caution">
    <text evidence="2">The sequence shown here is derived from an EMBL/GenBank/DDBJ whole genome shotgun (WGS) entry which is preliminary data.</text>
</comment>
<dbReference type="Proteomes" id="UP001174136">
    <property type="component" value="Unassembled WGS sequence"/>
</dbReference>
<evidence type="ECO:0000313" key="3">
    <source>
        <dbReference type="Proteomes" id="UP001174136"/>
    </source>
</evidence>
<dbReference type="EMBL" id="JAOPHQ010005172">
    <property type="protein sequence ID" value="KAK0136327.1"/>
    <property type="molecule type" value="Genomic_DNA"/>
</dbReference>
<evidence type="ECO:0000313" key="2">
    <source>
        <dbReference type="EMBL" id="KAK0136327.1"/>
    </source>
</evidence>
<protein>
    <recommendedName>
        <fullName evidence="1">Reverse transcriptase domain-containing protein</fullName>
    </recommendedName>
</protein>